<dbReference type="RefSeq" id="XP_037898455.1">
    <property type="nucleotide sequence ID" value="XM_038042527.1"/>
</dbReference>
<evidence type="ECO:0000313" key="2">
    <source>
        <dbReference type="Proteomes" id="UP000092443"/>
    </source>
</evidence>
<protein>
    <submittedName>
        <fullName evidence="3">Uncharacterized protein LOC119643183</fullName>
    </submittedName>
</protein>
<keyword evidence="2" id="KW-1185">Reference proteome</keyword>
<dbReference type="PANTHER" id="PTHR23080">
    <property type="entry name" value="THAP DOMAIN PROTEIN"/>
    <property type="match status" value="1"/>
</dbReference>
<proteinExistence type="predicted"/>
<dbReference type="Proteomes" id="UP000092443">
    <property type="component" value="Unplaced"/>
</dbReference>
<name>A0A9C5ZB60_9MUSC</name>
<dbReference type="AlphaFoldDB" id="A0A9C5ZB60"/>
<dbReference type="KEGG" id="gfs:119643183"/>
<sequence length="504" mass="56638">MSFTKENYGPTINNESENISHSLPNLQNSIIQLQGGSNLMIKKIPAIIKRSNMKRSTGTTIKPPIKSKKYSLETMPSTGTPVTSFQWQQTDSSGYGISATPISLASPMNNEQYGSTMNALTPYTVIKTEGTVLPFGNNYIPNNALNNQQSSLNVASQPYRGSTIYIRGNASERTIRTVTLELIEKNSYVHLGIHANRLPILKNVVCRTANVSLMDCYITLKKLRLNEDFSLLSQYFEISEAEIQQIFVRSVVKLSKYLRLLIRWPDSKKGNNRYKDLPLAYRQNLSHVRSLVECVETEIAPSSLQIDCHVYKYILSINTNGIISYISEAYVGYHDDLTIFQASNFKNIIPEYLSLVADPGKAIRRKRKPEISRSKPSANNNVAGETDSTTDSADESSNGIMQSDENDGERPVTSKYRASRMAGELASQQSLSVVNDELISKRVKNFSIPTMRVREPICRLQIRQMVDCLREFKVLQPLAIREPLLYQSLNEILIVCAALTNLQK</sequence>
<feature type="region of interest" description="Disordered" evidence="1">
    <location>
        <begin position="1"/>
        <end position="20"/>
    </location>
</feature>
<dbReference type="PANTHER" id="PTHR23080:SF144">
    <property type="entry name" value="SPINDLE AND KINETOCHORE ASSOCIATED COMPLEX SUBUNIT 3"/>
    <property type="match status" value="1"/>
</dbReference>
<feature type="compositionally biased region" description="Low complexity" evidence="1">
    <location>
        <begin position="385"/>
        <end position="397"/>
    </location>
</feature>
<feature type="region of interest" description="Disordered" evidence="1">
    <location>
        <begin position="364"/>
        <end position="413"/>
    </location>
</feature>
<gene>
    <name evidence="3" type="primary">LOC119643183</name>
</gene>
<accession>A0A9C5ZB60</accession>
<evidence type="ECO:0000313" key="3">
    <source>
        <dbReference type="RefSeq" id="XP_037898455.1"/>
    </source>
</evidence>
<evidence type="ECO:0000256" key="1">
    <source>
        <dbReference type="SAM" id="MobiDB-lite"/>
    </source>
</evidence>
<feature type="compositionally biased region" description="Polar residues" evidence="1">
    <location>
        <begin position="374"/>
        <end position="383"/>
    </location>
</feature>
<reference evidence="3" key="1">
    <citation type="submission" date="2025-08" db="UniProtKB">
        <authorList>
            <consortium name="RefSeq"/>
        </authorList>
    </citation>
    <scope>IDENTIFICATION</scope>
    <source>
        <tissue evidence="3">Whole body pupa</tissue>
    </source>
</reference>
<dbReference type="GeneID" id="119643183"/>
<organism evidence="2 3">
    <name type="scientific">Glossina fuscipes</name>
    <dbReference type="NCBI Taxonomy" id="7396"/>
    <lineage>
        <taxon>Eukaryota</taxon>
        <taxon>Metazoa</taxon>
        <taxon>Ecdysozoa</taxon>
        <taxon>Arthropoda</taxon>
        <taxon>Hexapoda</taxon>
        <taxon>Insecta</taxon>
        <taxon>Pterygota</taxon>
        <taxon>Neoptera</taxon>
        <taxon>Endopterygota</taxon>
        <taxon>Diptera</taxon>
        <taxon>Brachycera</taxon>
        <taxon>Muscomorpha</taxon>
        <taxon>Hippoboscoidea</taxon>
        <taxon>Glossinidae</taxon>
        <taxon>Glossina</taxon>
    </lineage>
</organism>